<name>A0A974PCV1_9BACL</name>
<evidence type="ECO:0000256" key="2">
    <source>
        <dbReference type="SAM" id="SignalP"/>
    </source>
</evidence>
<feature type="chain" id="PRO_5039083614" evidence="2">
    <location>
        <begin position="26"/>
        <end position="593"/>
    </location>
</feature>
<keyword evidence="4" id="KW-1185">Reference proteome</keyword>
<dbReference type="Gene3D" id="3.40.190.10">
    <property type="entry name" value="Periplasmic binding protein-like II"/>
    <property type="match status" value="2"/>
</dbReference>
<feature type="signal peptide" evidence="2">
    <location>
        <begin position="1"/>
        <end position="25"/>
    </location>
</feature>
<evidence type="ECO:0000313" key="4">
    <source>
        <dbReference type="Proteomes" id="UP000595841"/>
    </source>
</evidence>
<proteinExistence type="predicted"/>
<dbReference type="PROSITE" id="PS51257">
    <property type="entry name" value="PROKAR_LIPOPROTEIN"/>
    <property type="match status" value="1"/>
</dbReference>
<dbReference type="InterPro" id="IPR050490">
    <property type="entry name" value="Bact_solute-bd_prot1"/>
</dbReference>
<accession>A0A974PCV1</accession>
<reference evidence="3 4" key="1">
    <citation type="submission" date="2021-01" db="EMBL/GenBank/DDBJ databases">
        <title>Whole genome sequence of Paenibacillus sonchi LMG 24727 for comparative genomics.</title>
        <authorList>
            <person name="Lee G."/>
            <person name="Kim M.-J."/>
            <person name="Lim K."/>
            <person name="Shin J.-H."/>
        </authorList>
    </citation>
    <scope>NUCLEOTIDE SEQUENCE [LARGE SCALE GENOMIC DNA]</scope>
    <source>
        <strain evidence="3 4">LMG 24727</strain>
    </source>
</reference>
<sequence>MKKRWAGTALTAAMCAILVFTSACSSSNNGGNAANSGTNTPSTSANNSNSETADKKEITIDVFSMLANYAGEQPGWFAKLVKDKFNIKLNIIASNLAGGQQKVATMMASGDLGDLVVFGTNGKDYQDAIKAGLLLDFTKNDMLNKYGQGLLANAPEAIEANKKQFGGGTAVYGVGFDVGTGEGPSEGATMTYGPNLRWDLYQKLGSPKITTLNDYLPLLKKMQELEPKSENGRPTYGISLWSDWDGSYMTLAKVIAQFHGYNEGDGLNPAGLTLTHQNKDEWQGVLDEDGYYLQGLKFYYDANQMGLLDPDSLTQKFSDVSNKIKDGQVLFSHFPWVDNVYNTPERTAEGKGFALVPYAEEKITSYGQSPYGGNRVWAIGAKAKEPERIMEFLSWLYSPEGVMESNYGPKGLAWDIDESGKPFVTDFGWKALPANAEPVPAEYGGGTFKDGTNQINNTTLKLTNINPDTGETYDYNLWTSTLNHNPDPVTKSWREAMGVMTAKEYFVKNNMIEVSKPFFTTETPVTVPAQLQQKIDGIGKIIKEYSWKMVFAKNDAEYNKLKEEMITKSKGLGYDEAVAFEVGNAEKMVFPNR</sequence>
<feature type="region of interest" description="Disordered" evidence="1">
    <location>
        <begin position="30"/>
        <end position="52"/>
    </location>
</feature>
<dbReference type="EMBL" id="CP068595">
    <property type="protein sequence ID" value="QQZ61176.1"/>
    <property type="molecule type" value="Genomic_DNA"/>
</dbReference>
<dbReference type="Pfam" id="PF13416">
    <property type="entry name" value="SBP_bac_8"/>
    <property type="match status" value="1"/>
</dbReference>
<dbReference type="AlphaFoldDB" id="A0A974PCV1"/>
<evidence type="ECO:0000313" key="3">
    <source>
        <dbReference type="EMBL" id="QQZ61176.1"/>
    </source>
</evidence>
<dbReference type="RefSeq" id="WP_039834008.1">
    <property type="nucleotide sequence ID" value="NZ_CP068595.1"/>
</dbReference>
<dbReference type="Proteomes" id="UP000595841">
    <property type="component" value="Chromosome"/>
</dbReference>
<dbReference type="PANTHER" id="PTHR43649">
    <property type="entry name" value="ARABINOSE-BINDING PROTEIN-RELATED"/>
    <property type="match status" value="1"/>
</dbReference>
<feature type="compositionally biased region" description="Low complexity" evidence="1">
    <location>
        <begin position="30"/>
        <end position="51"/>
    </location>
</feature>
<dbReference type="KEGG" id="pson:JI735_33185"/>
<dbReference type="InterPro" id="IPR006059">
    <property type="entry name" value="SBP"/>
</dbReference>
<gene>
    <name evidence="3" type="ORF">JI735_33185</name>
</gene>
<dbReference type="PANTHER" id="PTHR43649:SF12">
    <property type="entry name" value="DIACETYLCHITOBIOSE BINDING PROTEIN DASA"/>
    <property type="match status" value="1"/>
</dbReference>
<keyword evidence="2" id="KW-0732">Signal</keyword>
<protein>
    <submittedName>
        <fullName evidence="3">Extracellular solute-binding protein</fullName>
    </submittedName>
</protein>
<organism evidence="3 4">
    <name type="scientific">Paenibacillus sonchi</name>
    <dbReference type="NCBI Taxonomy" id="373687"/>
    <lineage>
        <taxon>Bacteria</taxon>
        <taxon>Bacillati</taxon>
        <taxon>Bacillota</taxon>
        <taxon>Bacilli</taxon>
        <taxon>Bacillales</taxon>
        <taxon>Paenibacillaceae</taxon>
        <taxon>Paenibacillus</taxon>
        <taxon>Paenibacillus sonchi group</taxon>
    </lineage>
</organism>
<dbReference type="SUPFAM" id="SSF53850">
    <property type="entry name" value="Periplasmic binding protein-like II"/>
    <property type="match status" value="1"/>
</dbReference>
<evidence type="ECO:0000256" key="1">
    <source>
        <dbReference type="SAM" id="MobiDB-lite"/>
    </source>
</evidence>